<evidence type="ECO:0000313" key="2">
    <source>
        <dbReference type="EMBL" id="VFQ72873.1"/>
    </source>
</evidence>
<dbReference type="Proteomes" id="UP000595140">
    <property type="component" value="Unassembled WGS sequence"/>
</dbReference>
<feature type="region of interest" description="Disordered" evidence="1">
    <location>
        <begin position="77"/>
        <end position="112"/>
    </location>
</feature>
<organism evidence="2 3">
    <name type="scientific">Cuscuta campestris</name>
    <dbReference type="NCBI Taxonomy" id="132261"/>
    <lineage>
        <taxon>Eukaryota</taxon>
        <taxon>Viridiplantae</taxon>
        <taxon>Streptophyta</taxon>
        <taxon>Embryophyta</taxon>
        <taxon>Tracheophyta</taxon>
        <taxon>Spermatophyta</taxon>
        <taxon>Magnoliopsida</taxon>
        <taxon>eudicotyledons</taxon>
        <taxon>Gunneridae</taxon>
        <taxon>Pentapetalae</taxon>
        <taxon>asterids</taxon>
        <taxon>lamiids</taxon>
        <taxon>Solanales</taxon>
        <taxon>Convolvulaceae</taxon>
        <taxon>Cuscuteae</taxon>
        <taxon>Cuscuta</taxon>
        <taxon>Cuscuta subgen. Grammica</taxon>
        <taxon>Cuscuta sect. Cleistogrammica</taxon>
    </lineage>
</organism>
<name>A0A484L9A0_9ASTE</name>
<evidence type="ECO:0000256" key="1">
    <source>
        <dbReference type="SAM" id="MobiDB-lite"/>
    </source>
</evidence>
<reference evidence="2 3" key="1">
    <citation type="submission" date="2018-04" db="EMBL/GenBank/DDBJ databases">
        <authorList>
            <person name="Vogel A."/>
        </authorList>
    </citation>
    <scope>NUCLEOTIDE SEQUENCE [LARGE SCALE GENOMIC DNA]</scope>
</reference>
<proteinExistence type="predicted"/>
<evidence type="ECO:0000313" key="3">
    <source>
        <dbReference type="Proteomes" id="UP000595140"/>
    </source>
</evidence>
<protein>
    <submittedName>
        <fullName evidence="2">Uncharacterized protein</fullName>
    </submittedName>
</protein>
<dbReference type="AlphaFoldDB" id="A0A484L9A0"/>
<sequence>MGGKPNYDFDLHAFDIEMSCAIQDLVCGPPILPSLIPLELQNFKTNMIRVIQNLTSAPLSPPNLALVVTVQNTESHEKELKDDSSVESHVGDVIDSRPELRNENDERSNVVENSKELALLEGPNKVADADNKRADNPISFDTIKLFDNVDAVKTEHLVSPREPTLGIGSISHVPRFAPRYKMVEDSKSGLLFWFSIISPVQKHEWEPPP</sequence>
<gene>
    <name evidence="2" type="ORF">CCAM_LOCUS14649</name>
</gene>
<accession>A0A484L9A0</accession>
<keyword evidence="3" id="KW-1185">Reference proteome</keyword>
<dbReference type="EMBL" id="OOIL02001116">
    <property type="protein sequence ID" value="VFQ72873.1"/>
    <property type="molecule type" value="Genomic_DNA"/>
</dbReference>